<dbReference type="Ensembl" id="ENSOABT00000084671.1">
    <property type="protein sequence ID" value="ENSOABP00000066953.1"/>
    <property type="gene ID" value="ENSOABG00000038036.1"/>
</dbReference>
<keyword evidence="3" id="KW-0732">Signal</keyword>
<evidence type="ECO:0000259" key="4">
    <source>
        <dbReference type="PROSITE" id="PS50184"/>
    </source>
</evidence>
<comment type="subcellular location">
    <subcellularLocation>
        <location evidence="1">Secreted</location>
    </subcellularLocation>
</comment>
<dbReference type="Gene3D" id="2.10.70.10">
    <property type="entry name" value="Complement Module, domain 1"/>
    <property type="match status" value="2"/>
</dbReference>
<dbReference type="AlphaFoldDB" id="A0AAZ1XH65"/>
<dbReference type="SUPFAM" id="SSF57603">
    <property type="entry name" value="FnI-like domain"/>
    <property type="match status" value="4"/>
</dbReference>
<evidence type="ECO:0000256" key="3">
    <source>
        <dbReference type="ARBA" id="ARBA00022729"/>
    </source>
</evidence>
<evidence type="ECO:0000256" key="1">
    <source>
        <dbReference type="ARBA" id="ARBA00004613"/>
    </source>
</evidence>
<sequence>KTFRSSYSEKRGLLWSEQPEPCTPCFQDGSPCGRVDYKCDKDNRECPSRPCPPQLCPTQDCAENVPGCPTHTCDKDNRECPSRPCPPQLCPTQNCAENVPGCPTHTCDTGKRECPPQDCKEENLPGHCTEQTRSCTHSGVNYNNGDSWRSAESPCDICHCLDGYVRCEREQCYTPCRNPTAPPPNTCCPVCDGCGVNGHEVPNGAVIPVGDPCQECRCKNGNMVCSRVRCSPPSCHNPVHHAGECCPRCEQCEYDSEVYGNGERFTSKRDPCLQCYCSAGEVSCINMAASCPTPHCTHPARHRGECCATCNNCEYGQRVYADGEVCKPQGDGPCLQCSCKGGNVICYNKKCPPVHCSNPIRHPHLCCPIC</sequence>
<feature type="domain" description="VWFC" evidence="4">
    <location>
        <begin position="250"/>
        <end position="311"/>
    </location>
</feature>
<dbReference type="InterPro" id="IPR001007">
    <property type="entry name" value="VWF_dom"/>
</dbReference>
<accession>A0AAZ1XH65</accession>
<feature type="domain" description="VWFC" evidence="4">
    <location>
        <begin position="311"/>
        <end position="370"/>
    </location>
</feature>
<name>A0AAZ1XH65_OREAU</name>
<dbReference type="PROSITE" id="PS50184">
    <property type="entry name" value="VWFC_2"/>
    <property type="match status" value="4"/>
</dbReference>
<dbReference type="Pfam" id="PF00093">
    <property type="entry name" value="VWC"/>
    <property type="match status" value="1"/>
</dbReference>
<keyword evidence="2" id="KW-0964">Secreted</keyword>
<proteinExistence type="predicted"/>
<dbReference type="InterPro" id="IPR052424">
    <property type="entry name" value="Kielin_Chordin-BMP_Reg"/>
</dbReference>
<protein>
    <recommendedName>
        <fullName evidence="4">VWFC domain-containing protein</fullName>
    </recommendedName>
</protein>
<evidence type="ECO:0000256" key="2">
    <source>
        <dbReference type="ARBA" id="ARBA00022525"/>
    </source>
</evidence>
<dbReference type="GO" id="GO:0005576">
    <property type="term" value="C:extracellular region"/>
    <property type="evidence" value="ECO:0007669"/>
    <property type="project" value="UniProtKB-SubCell"/>
</dbReference>
<feature type="domain" description="VWFC" evidence="4">
    <location>
        <begin position="192"/>
        <end position="250"/>
    </location>
</feature>
<reference evidence="5" key="2">
    <citation type="submission" date="2025-08" db="UniProtKB">
        <authorList>
            <consortium name="Ensembl"/>
        </authorList>
    </citation>
    <scope>IDENTIFICATION</scope>
</reference>
<dbReference type="PROSITE" id="PS01208">
    <property type="entry name" value="VWFC_1"/>
    <property type="match status" value="3"/>
</dbReference>
<gene>
    <name evidence="5" type="primary">LOC120441295</name>
</gene>
<dbReference type="PANTHER" id="PTHR46698">
    <property type="entry name" value="CROSSVEINLESS 2"/>
    <property type="match status" value="1"/>
</dbReference>
<dbReference type="Proteomes" id="UP000472276">
    <property type="component" value="Unassembled WGS sequence"/>
</dbReference>
<reference evidence="5" key="3">
    <citation type="submission" date="2025-09" db="UniProtKB">
        <authorList>
            <consortium name="Ensembl"/>
        </authorList>
    </citation>
    <scope>IDENTIFICATION</scope>
</reference>
<evidence type="ECO:0000313" key="5">
    <source>
        <dbReference type="Ensembl" id="ENSOABP00000066953.1"/>
    </source>
</evidence>
<dbReference type="Pfam" id="PF23334">
    <property type="entry name" value="VWC2L_2nd"/>
    <property type="match status" value="3"/>
</dbReference>
<reference evidence="6" key="1">
    <citation type="submission" date="2020-03" db="EMBL/GenBank/DDBJ databases">
        <title>Evolution of repeat sequences and sex chromosomes of tilapia species revealed by chromosome-level genomes.</title>
        <authorList>
            <person name="Xu L."/>
            <person name="Tao W."/>
            <person name="Wang D."/>
            <person name="Zhou Q."/>
        </authorList>
    </citation>
    <scope>NUCLEOTIDE SEQUENCE [LARGE SCALE GENOMIC DNA]</scope>
    <source>
        <strain evidence="6">Israel</strain>
    </source>
</reference>
<keyword evidence="6" id="KW-1185">Reference proteome</keyword>
<dbReference type="PANTHER" id="PTHR46698:SF4">
    <property type="entry name" value="CROSSVEINLESS 2"/>
    <property type="match status" value="1"/>
</dbReference>
<organism evidence="5 6">
    <name type="scientific">Oreochromis aureus</name>
    <name type="common">Israeli tilapia</name>
    <name type="synonym">Chromis aureus</name>
    <dbReference type="NCBI Taxonomy" id="47969"/>
    <lineage>
        <taxon>Eukaryota</taxon>
        <taxon>Metazoa</taxon>
        <taxon>Chordata</taxon>
        <taxon>Craniata</taxon>
        <taxon>Vertebrata</taxon>
        <taxon>Euteleostomi</taxon>
        <taxon>Actinopterygii</taxon>
        <taxon>Neopterygii</taxon>
        <taxon>Teleostei</taxon>
        <taxon>Neoteleostei</taxon>
        <taxon>Acanthomorphata</taxon>
        <taxon>Ovalentaria</taxon>
        <taxon>Cichlomorphae</taxon>
        <taxon>Cichliformes</taxon>
        <taxon>Cichlidae</taxon>
        <taxon>African cichlids</taxon>
        <taxon>Pseudocrenilabrinae</taxon>
        <taxon>Oreochromini</taxon>
        <taxon>Oreochromis</taxon>
    </lineage>
</organism>
<dbReference type="Gene3D" id="6.20.200.20">
    <property type="match status" value="2"/>
</dbReference>
<evidence type="ECO:0000313" key="6">
    <source>
        <dbReference type="Proteomes" id="UP000472276"/>
    </source>
</evidence>
<feature type="domain" description="VWFC" evidence="4">
    <location>
        <begin position="133"/>
        <end position="192"/>
    </location>
</feature>
<dbReference type="SMART" id="SM00214">
    <property type="entry name" value="VWC"/>
    <property type="match status" value="4"/>
</dbReference>